<reference evidence="1 2" key="1">
    <citation type="submission" date="2015-02" db="EMBL/GenBank/DDBJ databases">
        <title>Evolution of amylase-binding proteins of oral streptococcal species.</title>
        <authorList>
            <person name="Haase E.M."/>
        </authorList>
    </citation>
    <scope>NUCLEOTIDE SEQUENCE [LARGE SCALE GENOMIC DNA]</scope>
    <source>
        <strain evidence="1 2">SK141</strain>
    </source>
</reference>
<dbReference type="AlphaFoldDB" id="A0A0F2DAK3"/>
<evidence type="ECO:0000313" key="2">
    <source>
        <dbReference type="Proteomes" id="UP000033716"/>
    </source>
</evidence>
<evidence type="ECO:0000313" key="1">
    <source>
        <dbReference type="EMBL" id="KJQ70687.1"/>
    </source>
</evidence>
<dbReference type="EMBL" id="JYGR01000005">
    <property type="protein sequence ID" value="KJQ70687.1"/>
    <property type="molecule type" value="Genomic_DNA"/>
</dbReference>
<protein>
    <submittedName>
        <fullName evidence="1">Uncharacterized protein</fullName>
    </submittedName>
</protein>
<dbReference type="Proteomes" id="UP000033716">
    <property type="component" value="Unassembled WGS sequence"/>
</dbReference>
<organism evidence="1 2">
    <name type="scientific">Streptococcus oralis subsp. oralis</name>
    <dbReference type="NCBI Taxonomy" id="1891914"/>
    <lineage>
        <taxon>Bacteria</taxon>
        <taxon>Bacillati</taxon>
        <taxon>Bacillota</taxon>
        <taxon>Bacilli</taxon>
        <taxon>Lactobacillales</taxon>
        <taxon>Streptococcaceae</taxon>
        <taxon>Streptococcus</taxon>
    </lineage>
</organism>
<accession>A0A0F2DAK3</accession>
<dbReference type="RefSeq" id="WP_033629705.1">
    <property type="nucleotide sequence ID" value="NZ_JYGO01000002.1"/>
</dbReference>
<name>A0A0F2DAK3_STROR</name>
<gene>
    <name evidence="1" type="ORF">TZ92_01215</name>
</gene>
<dbReference type="PATRIC" id="fig|28037.214.peg.1217"/>
<comment type="caution">
    <text evidence="1">The sequence shown here is derived from an EMBL/GenBank/DDBJ whole genome shotgun (WGS) entry which is preliminary data.</text>
</comment>
<proteinExistence type="predicted"/>
<sequence>MNEIKIPSTHEILRDIEANVFISYKEKEANLFLSNNEKEIRVCFHLSNLYRLLTAESYQSFSKNKENFDKLSQKEKEKQLKEMSKKAKRFCKKADAKLKSKFHSSLYFYRDILIHKKRYYKIEDFNAIVNFIVQENLLVPTIKPLPVINMAEVDSYVLKVIE</sequence>